<proteinExistence type="predicted"/>
<organism evidence="3 4">
    <name type="scientific">Rhamnusium bicolor</name>
    <dbReference type="NCBI Taxonomy" id="1586634"/>
    <lineage>
        <taxon>Eukaryota</taxon>
        <taxon>Metazoa</taxon>
        <taxon>Ecdysozoa</taxon>
        <taxon>Arthropoda</taxon>
        <taxon>Hexapoda</taxon>
        <taxon>Insecta</taxon>
        <taxon>Pterygota</taxon>
        <taxon>Neoptera</taxon>
        <taxon>Endopterygota</taxon>
        <taxon>Coleoptera</taxon>
        <taxon>Polyphaga</taxon>
        <taxon>Cucujiformia</taxon>
        <taxon>Chrysomeloidea</taxon>
        <taxon>Cerambycidae</taxon>
        <taxon>Lepturinae</taxon>
        <taxon>Rhagiini</taxon>
        <taxon>Rhamnusium</taxon>
    </lineage>
</organism>
<keyword evidence="1" id="KW-0863">Zinc-finger</keyword>
<comment type="caution">
    <text evidence="3">The sequence shown here is derived from an EMBL/GenBank/DDBJ whole genome shotgun (WGS) entry which is preliminary data.</text>
</comment>
<dbReference type="Proteomes" id="UP001162156">
    <property type="component" value="Unassembled WGS sequence"/>
</dbReference>
<sequence>MENLWTRREEWCISYRKNVITTRGNNTNNYTEASIRIFKDIVLQRCKVFNSCALINLIVNVFENYYKRKLLEFANSRRSKPQIDYENMCRRAKEINVIYKMDDTVFHVASKKDSKLFYTINADIAFCDCPSGASGKFCKHLCAIEQKFGVFFKTSPILNTADRVQLAKLAVGHSAPDEFYQNMDEEIVNVECPSGTTATVTCSNNFTKR</sequence>
<evidence type="ECO:0000313" key="4">
    <source>
        <dbReference type="Proteomes" id="UP001162156"/>
    </source>
</evidence>
<evidence type="ECO:0000256" key="1">
    <source>
        <dbReference type="PROSITE-ProRule" id="PRU00325"/>
    </source>
</evidence>
<dbReference type="GO" id="GO:0008270">
    <property type="term" value="F:zinc ion binding"/>
    <property type="evidence" value="ECO:0007669"/>
    <property type="project" value="UniProtKB-KW"/>
</dbReference>
<evidence type="ECO:0000313" key="3">
    <source>
        <dbReference type="EMBL" id="KAJ8969069.1"/>
    </source>
</evidence>
<reference evidence="3" key="1">
    <citation type="journal article" date="2023" name="Insect Mol. Biol.">
        <title>Genome sequencing provides insights into the evolution of gene families encoding plant cell wall-degrading enzymes in longhorned beetles.</title>
        <authorList>
            <person name="Shin N.R."/>
            <person name="Okamura Y."/>
            <person name="Kirsch R."/>
            <person name="Pauchet Y."/>
        </authorList>
    </citation>
    <scope>NUCLEOTIDE SEQUENCE</scope>
    <source>
        <strain evidence="3">RBIC_L_NR</strain>
    </source>
</reference>
<accession>A0AAV8ZR47</accession>
<dbReference type="AlphaFoldDB" id="A0AAV8ZR47"/>
<keyword evidence="1" id="KW-0862">Zinc</keyword>
<keyword evidence="4" id="KW-1185">Reference proteome</keyword>
<dbReference type="EMBL" id="JANEYF010000603">
    <property type="protein sequence ID" value="KAJ8969069.1"/>
    <property type="molecule type" value="Genomic_DNA"/>
</dbReference>
<protein>
    <recommendedName>
        <fullName evidence="2">SWIM-type domain-containing protein</fullName>
    </recommendedName>
</protein>
<feature type="domain" description="SWIM-type" evidence="2">
    <location>
        <begin position="118"/>
        <end position="149"/>
    </location>
</feature>
<dbReference type="Pfam" id="PF04434">
    <property type="entry name" value="SWIM"/>
    <property type="match status" value="1"/>
</dbReference>
<dbReference type="PANTHER" id="PTHR35385:SF2">
    <property type="entry name" value="PROTEIN B, PUTATIVE-RELATED"/>
    <property type="match status" value="1"/>
</dbReference>
<dbReference type="InterPro" id="IPR007527">
    <property type="entry name" value="Znf_SWIM"/>
</dbReference>
<name>A0AAV8ZR47_9CUCU</name>
<gene>
    <name evidence="3" type="ORF">NQ314_001971</name>
</gene>
<dbReference type="PANTHER" id="PTHR35385">
    <property type="entry name" value="PROTEIN B, PUTATIVE-RELATED-RELATED"/>
    <property type="match status" value="1"/>
</dbReference>
<evidence type="ECO:0000259" key="2">
    <source>
        <dbReference type="PROSITE" id="PS50966"/>
    </source>
</evidence>
<dbReference type="PROSITE" id="PS50966">
    <property type="entry name" value="ZF_SWIM"/>
    <property type="match status" value="1"/>
</dbReference>
<keyword evidence="1" id="KW-0479">Metal-binding</keyword>